<feature type="compositionally biased region" description="Polar residues" evidence="1">
    <location>
        <begin position="22"/>
        <end position="36"/>
    </location>
</feature>
<dbReference type="EMBL" id="UOEJ01000046">
    <property type="protein sequence ID" value="VAV93398.1"/>
    <property type="molecule type" value="Genomic_DNA"/>
</dbReference>
<feature type="region of interest" description="Disordered" evidence="1">
    <location>
        <begin position="1"/>
        <end position="57"/>
    </location>
</feature>
<dbReference type="AlphaFoldDB" id="A0A3B0RYR5"/>
<protein>
    <submittedName>
        <fullName evidence="2">Transcriptional regulator, GntR family domain / Aspartate aminotransferase</fullName>
        <ecNumber evidence="2">2.6.1.1</ecNumber>
    </submittedName>
</protein>
<sequence>MEEIYNPPNLSLKTGEGATRVTPASTASDGSSTQQQPDDKKSPATEKAQETTVKSTPYDSAVTISTNLSNLEAGVTITASYLGVDGQDRPLIVSETGTYVVKYDPSLQKDMAKIPPHAVLEVKILKLDREIEARLTYPDPSGQKTPLSIPVTLELIGLGNAPPKIRASADQNPLPLEQQKISYQTTDLLRAENIAVESANKLKEMPLPATTTNYTLYEQATPQPTSPVIIRSSIAGNALIAQEMAVKSTSENPAQVTSPPSAEAVKVKPDPLTVNLERLLHKNTLATVIKNIPNVAGQLPDIVQRQLGATGPLDHLKGGDNFTLRISSIAIPDIRPDGQAETKTTTPMAAASPPPPQINTGQDTAIRPQELSGIVIAPGKNILQNAMPAPAAPAARYPVQYVQGSAPQPGRGVAFQTIYVATPVSVIKIQSPVALTPGTVINFSLPDPKIAPEPNEMAKVTAKEGTDNSRTTATAPAAQTTGSQVASPPASLAAQPLEQLARNWQALNQIITALPAAGNIAVAQSLDGRIPNINNPAQMTSTMVFFLAAMGAKNPARVWLGPAVSQQLEKAGQGKLLNMLGNDMRRIFRLGTDTPVNEWRPALLPLQVGGEVGAVPILTRQVVDEEADRRNNSGEDDDADKNTTRFIVELSLSQFGQIQVDGLLKEKKLNIIIRSKIILPSEMKNKMSAMFTTALEISGYTGDLQFQDNTIADLSVQNIINQKIHMFRS</sequence>
<feature type="compositionally biased region" description="Basic and acidic residues" evidence="1">
    <location>
        <begin position="37"/>
        <end position="49"/>
    </location>
</feature>
<organism evidence="2">
    <name type="scientific">hydrothermal vent metagenome</name>
    <dbReference type="NCBI Taxonomy" id="652676"/>
    <lineage>
        <taxon>unclassified sequences</taxon>
        <taxon>metagenomes</taxon>
        <taxon>ecological metagenomes</taxon>
    </lineage>
</organism>
<accession>A0A3B0RYR5</accession>
<evidence type="ECO:0000256" key="1">
    <source>
        <dbReference type="SAM" id="MobiDB-lite"/>
    </source>
</evidence>
<keyword evidence="2" id="KW-0032">Aminotransferase</keyword>
<keyword evidence="2" id="KW-0808">Transferase</keyword>
<evidence type="ECO:0000313" key="2">
    <source>
        <dbReference type="EMBL" id="VAV93398.1"/>
    </source>
</evidence>
<name>A0A3B0RYR5_9ZZZZ</name>
<feature type="region of interest" description="Disordered" evidence="1">
    <location>
        <begin position="461"/>
        <end position="488"/>
    </location>
</feature>
<proteinExistence type="predicted"/>
<gene>
    <name evidence="2" type="ORF">MNBD_ALPHA01-1686</name>
</gene>
<reference evidence="2" key="1">
    <citation type="submission" date="2018-06" db="EMBL/GenBank/DDBJ databases">
        <authorList>
            <person name="Zhirakovskaya E."/>
        </authorList>
    </citation>
    <scope>NUCLEOTIDE SEQUENCE</scope>
</reference>
<dbReference type="GO" id="GO:0004069">
    <property type="term" value="F:L-aspartate:2-oxoglutarate aminotransferase activity"/>
    <property type="evidence" value="ECO:0007669"/>
    <property type="project" value="UniProtKB-EC"/>
</dbReference>
<feature type="region of interest" description="Disordered" evidence="1">
    <location>
        <begin position="336"/>
        <end position="357"/>
    </location>
</feature>
<dbReference type="EC" id="2.6.1.1" evidence="2"/>
<feature type="compositionally biased region" description="Low complexity" evidence="1">
    <location>
        <begin position="471"/>
        <end position="488"/>
    </location>
</feature>